<dbReference type="Gene3D" id="1.20.1250.20">
    <property type="entry name" value="MFS general substrate transporter like domains"/>
    <property type="match status" value="1"/>
</dbReference>
<gene>
    <name evidence="9" type="ORF">HARCEL1_06195</name>
</gene>
<evidence type="ECO:0000313" key="9">
    <source>
        <dbReference type="EMBL" id="AWB27321.1"/>
    </source>
</evidence>
<keyword evidence="4 7" id="KW-0812">Transmembrane</keyword>
<feature type="transmembrane region" description="Helical" evidence="7">
    <location>
        <begin position="54"/>
        <end position="78"/>
    </location>
</feature>
<feature type="transmembrane region" description="Helical" evidence="7">
    <location>
        <begin position="197"/>
        <end position="217"/>
    </location>
</feature>
<dbReference type="EMBL" id="CP028858">
    <property type="protein sequence ID" value="AWB27321.1"/>
    <property type="molecule type" value="Genomic_DNA"/>
</dbReference>
<keyword evidence="3" id="KW-0813">Transport</keyword>
<feature type="transmembrane region" description="Helical" evidence="7">
    <location>
        <begin position="310"/>
        <end position="329"/>
    </location>
</feature>
<organism evidence="9 10">
    <name type="scientific">Halococcoides cellulosivorans</name>
    <dbReference type="NCBI Taxonomy" id="1679096"/>
    <lineage>
        <taxon>Archaea</taxon>
        <taxon>Methanobacteriati</taxon>
        <taxon>Methanobacteriota</taxon>
        <taxon>Stenosarchaea group</taxon>
        <taxon>Halobacteria</taxon>
        <taxon>Halobacteriales</taxon>
        <taxon>Haloarculaceae</taxon>
        <taxon>Halococcoides</taxon>
    </lineage>
</organism>
<comment type="similarity">
    <text evidence="2">Belongs to the major facilitator superfamily.</text>
</comment>
<dbReference type="PROSITE" id="PS50850">
    <property type="entry name" value="MFS"/>
    <property type="match status" value="1"/>
</dbReference>
<dbReference type="GO" id="GO:0022857">
    <property type="term" value="F:transmembrane transporter activity"/>
    <property type="evidence" value="ECO:0007669"/>
    <property type="project" value="InterPro"/>
</dbReference>
<evidence type="ECO:0000256" key="2">
    <source>
        <dbReference type="ARBA" id="ARBA00008335"/>
    </source>
</evidence>
<dbReference type="AlphaFoldDB" id="A0A2R4X0M6"/>
<feature type="transmembrane region" description="Helical" evidence="7">
    <location>
        <begin position="238"/>
        <end position="266"/>
    </location>
</feature>
<dbReference type="GeneID" id="36512080"/>
<evidence type="ECO:0000256" key="5">
    <source>
        <dbReference type="ARBA" id="ARBA00022989"/>
    </source>
</evidence>
<feature type="transmembrane region" description="Helical" evidence="7">
    <location>
        <begin position="335"/>
        <end position="357"/>
    </location>
</feature>
<comment type="subcellular location">
    <subcellularLocation>
        <location evidence="1">Endomembrane system</location>
        <topology evidence="1">Multi-pass membrane protein</topology>
    </subcellularLocation>
</comment>
<accession>A0A2R4X0M6</accession>
<feature type="transmembrane region" description="Helical" evidence="7">
    <location>
        <begin position="278"/>
        <end position="298"/>
    </location>
</feature>
<evidence type="ECO:0000256" key="1">
    <source>
        <dbReference type="ARBA" id="ARBA00004127"/>
    </source>
</evidence>
<evidence type="ECO:0000256" key="6">
    <source>
        <dbReference type="ARBA" id="ARBA00023136"/>
    </source>
</evidence>
<evidence type="ECO:0000259" key="8">
    <source>
        <dbReference type="PROSITE" id="PS50850"/>
    </source>
</evidence>
<dbReference type="RefSeq" id="WP_108381690.1">
    <property type="nucleotide sequence ID" value="NZ_CP028858.1"/>
</dbReference>
<dbReference type="InterPro" id="IPR051788">
    <property type="entry name" value="MFS_Transporter"/>
</dbReference>
<dbReference type="InterPro" id="IPR020846">
    <property type="entry name" value="MFS_dom"/>
</dbReference>
<feature type="transmembrane region" description="Helical" evidence="7">
    <location>
        <begin position="85"/>
        <end position="103"/>
    </location>
</feature>
<sequence>MPDTRESTGRDASDRRWTVAILAFVALSGLGMQMRGALIPELQKAGQFGIGEGVAGLIAPAGTLGYVVTVLVVGAIAGRLAARRTILVGLAVSAVGVLGMGLAPGFGVFLGLLVVRGLGTGVVRGLDRPILSHLYPEARGRVFNLYDLAWAIGSALGPVVMSVAIGLQGAAIVYRGASISVGPVDVLTAGQSLLSGGWRLAYLGMFVGFVVLILGITRLDSPSIDQERALDWDAVRELARVPAVVATVLALAFHTGLEGALFIWLPTFGIQVSDLGQAQANVLLSVFTVAYVPGRAFYTITSERFGYGRLVVAIELLVLPVFVGTFFFAEGWAVFAGVALLGALVSGVFPTVVAFGTEAAPEYSAPINAVSLATGSIMLAVVPVLIGVLIGQVGIRAALLVPLAMSLAVAPVVLAGLVARDGSLRAALAA</sequence>
<dbReference type="InterPro" id="IPR036259">
    <property type="entry name" value="MFS_trans_sf"/>
</dbReference>
<feature type="transmembrane region" description="Helical" evidence="7">
    <location>
        <begin position="17"/>
        <end position="34"/>
    </location>
</feature>
<dbReference type="PANTHER" id="PTHR23514">
    <property type="entry name" value="BYPASS OF STOP CODON PROTEIN 6"/>
    <property type="match status" value="1"/>
</dbReference>
<reference evidence="9 10" key="1">
    <citation type="submission" date="2018-04" db="EMBL/GenBank/DDBJ databases">
        <title>Halococcoides cellulosivorans gen. nov., sp. nov., an extremely halophilic cellulose-utilizing haloarchaeon from hypersaline lakes.</title>
        <authorList>
            <person name="Sorokin D.Y."/>
            <person name="Toshchakov S.V."/>
            <person name="Samarov N.I."/>
            <person name="Korzhenkov A."/>
            <person name="Kublanov I.V."/>
        </authorList>
    </citation>
    <scope>NUCLEOTIDE SEQUENCE [LARGE SCALE GENOMIC DNA]</scope>
    <source>
        <strain evidence="9 10">HArcel1</strain>
    </source>
</reference>
<protein>
    <submittedName>
        <fullName evidence="9">MFS transporter</fullName>
    </submittedName>
</protein>
<dbReference type="InterPro" id="IPR011701">
    <property type="entry name" value="MFS"/>
</dbReference>
<dbReference type="Pfam" id="PF07690">
    <property type="entry name" value="MFS_1"/>
    <property type="match status" value="1"/>
</dbReference>
<feature type="transmembrane region" description="Helical" evidence="7">
    <location>
        <begin position="148"/>
        <end position="177"/>
    </location>
</feature>
<evidence type="ECO:0000256" key="3">
    <source>
        <dbReference type="ARBA" id="ARBA00022448"/>
    </source>
</evidence>
<feature type="domain" description="Major facilitator superfamily (MFS) profile" evidence="8">
    <location>
        <begin position="17"/>
        <end position="422"/>
    </location>
</feature>
<proteinExistence type="inferred from homology"/>
<dbReference type="SUPFAM" id="SSF103473">
    <property type="entry name" value="MFS general substrate transporter"/>
    <property type="match status" value="1"/>
</dbReference>
<name>A0A2R4X0M6_9EURY</name>
<dbReference type="Proteomes" id="UP000244727">
    <property type="component" value="Chromosome"/>
</dbReference>
<keyword evidence="10" id="KW-1185">Reference proteome</keyword>
<dbReference type="KEGG" id="harc:HARCEL1_06195"/>
<keyword evidence="6 7" id="KW-0472">Membrane</keyword>
<dbReference type="PANTHER" id="PTHR23514:SF3">
    <property type="entry name" value="BYPASS OF STOP CODON PROTEIN 6"/>
    <property type="match status" value="1"/>
</dbReference>
<feature type="transmembrane region" description="Helical" evidence="7">
    <location>
        <begin position="369"/>
        <end position="391"/>
    </location>
</feature>
<keyword evidence="5 7" id="KW-1133">Transmembrane helix</keyword>
<evidence type="ECO:0000256" key="4">
    <source>
        <dbReference type="ARBA" id="ARBA00022692"/>
    </source>
</evidence>
<feature type="transmembrane region" description="Helical" evidence="7">
    <location>
        <begin position="397"/>
        <end position="419"/>
    </location>
</feature>
<evidence type="ECO:0000313" key="10">
    <source>
        <dbReference type="Proteomes" id="UP000244727"/>
    </source>
</evidence>
<dbReference type="GO" id="GO:0012505">
    <property type="term" value="C:endomembrane system"/>
    <property type="evidence" value="ECO:0007669"/>
    <property type="project" value="UniProtKB-SubCell"/>
</dbReference>
<dbReference type="GO" id="GO:0016020">
    <property type="term" value="C:membrane"/>
    <property type="evidence" value="ECO:0007669"/>
    <property type="project" value="TreeGrafter"/>
</dbReference>
<evidence type="ECO:0000256" key="7">
    <source>
        <dbReference type="SAM" id="Phobius"/>
    </source>
</evidence>